<name>A0A9N8DIM9_9STRA</name>
<comment type="caution">
    <text evidence="2">The sequence shown here is derived from an EMBL/GenBank/DDBJ whole genome shotgun (WGS) entry which is preliminary data.</text>
</comment>
<dbReference type="AlphaFoldDB" id="A0A9N8DIM9"/>
<gene>
    <name evidence="2" type="ORF">SEMRO_103_G052630.1</name>
</gene>
<accession>A0A9N8DIM9</accession>
<protein>
    <submittedName>
        <fullName evidence="2">Uncharacterized protein</fullName>
    </submittedName>
</protein>
<proteinExistence type="predicted"/>
<evidence type="ECO:0000313" key="3">
    <source>
        <dbReference type="Proteomes" id="UP001153069"/>
    </source>
</evidence>
<dbReference type="Proteomes" id="UP001153069">
    <property type="component" value="Unassembled WGS sequence"/>
</dbReference>
<reference evidence="2" key="1">
    <citation type="submission" date="2020-06" db="EMBL/GenBank/DDBJ databases">
        <authorList>
            <consortium name="Plant Systems Biology data submission"/>
        </authorList>
    </citation>
    <scope>NUCLEOTIDE SEQUENCE</scope>
    <source>
        <strain evidence="2">D6</strain>
    </source>
</reference>
<dbReference type="EMBL" id="CAICTM010000102">
    <property type="protein sequence ID" value="CAB9501260.1"/>
    <property type="molecule type" value="Genomic_DNA"/>
</dbReference>
<evidence type="ECO:0000256" key="1">
    <source>
        <dbReference type="SAM" id="MobiDB-lite"/>
    </source>
</evidence>
<evidence type="ECO:0000313" key="2">
    <source>
        <dbReference type="EMBL" id="CAB9501260.1"/>
    </source>
</evidence>
<keyword evidence="3" id="KW-1185">Reference proteome</keyword>
<sequence>MLTSHLIANRIGSPGRVNTSPVSTTRRTRGPRPPKNDLNRNLRKKVLEIRESDKDTGTHKAHNPKAMEYIQYCEHVCDENDPYKYILVSDSIYNFMWYQSFREQKQKGLTKEKRAIPADQRIYFDAEDYDQLMKQSEKKREDADANMPNPQILLAFNLSTSTNKHQEDLRCASRSHQEHCSATADAGTMGLRMDQR</sequence>
<feature type="region of interest" description="Disordered" evidence="1">
    <location>
        <begin position="10"/>
        <end position="39"/>
    </location>
</feature>
<organism evidence="2 3">
    <name type="scientific">Seminavis robusta</name>
    <dbReference type="NCBI Taxonomy" id="568900"/>
    <lineage>
        <taxon>Eukaryota</taxon>
        <taxon>Sar</taxon>
        <taxon>Stramenopiles</taxon>
        <taxon>Ochrophyta</taxon>
        <taxon>Bacillariophyta</taxon>
        <taxon>Bacillariophyceae</taxon>
        <taxon>Bacillariophycidae</taxon>
        <taxon>Naviculales</taxon>
        <taxon>Naviculaceae</taxon>
        <taxon>Seminavis</taxon>
    </lineage>
</organism>